<keyword evidence="4" id="KW-0808">Transferase</keyword>
<dbReference type="InterPro" id="IPR002500">
    <property type="entry name" value="PAPS_reduct_dom"/>
</dbReference>
<dbReference type="EMBL" id="SHKY01000002">
    <property type="protein sequence ID" value="RZU46568.1"/>
    <property type="molecule type" value="Genomic_DNA"/>
</dbReference>
<keyword evidence="1" id="KW-0175">Coiled coil</keyword>
<reference evidence="4 5" key="1">
    <citation type="submission" date="2019-02" db="EMBL/GenBank/DDBJ databases">
        <title>Sequencing the genomes of 1000 actinobacteria strains.</title>
        <authorList>
            <person name="Klenk H.-P."/>
        </authorList>
    </citation>
    <scope>NUCLEOTIDE SEQUENCE [LARGE SCALE GENOMIC DNA]</scope>
    <source>
        <strain evidence="4 5">DSM 45162</strain>
    </source>
</reference>
<organism evidence="4 5">
    <name type="scientific">Krasilnikovia cinnamomea</name>
    <dbReference type="NCBI Taxonomy" id="349313"/>
    <lineage>
        <taxon>Bacteria</taxon>
        <taxon>Bacillati</taxon>
        <taxon>Actinomycetota</taxon>
        <taxon>Actinomycetes</taxon>
        <taxon>Micromonosporales</taxon>
        <taxon>Micromonosporaceae</taxon>
        <taxon>Krasilnikovia</taxon>
    </lineage>
</organism>
<dbReference type="Pfam" id="PF01507">
    <property type="entry name" value="PAPS_reduct"/>
    <property type="match status" value="1"/>
</dbReference>
<dbReference type="Gene3D" id="3.40.50.620">
    <property type="entry name" value="HUPs"/>
    <property type="match status" value="1"/>
</dbReference>
<dbReference type="Pfam" id="PF21818">
    <property type="entry name" value="DUF6884"/>
    <property type="match status" value="1"/>
</dbReference>
<dbReference type="RefSeq" id="WP_130513765.1">
    <property type="nucleotide sequence ID" value="NZ_SHKY01000002.1"/>
</dbReference>
<proteinExistence type="predicted"/>
<name>A0A4Q7Z801_9ACTN</name>
<dbReference type="InterPro" id="IPR014729">
    <property type="entry name" value="Rossmann-like_a/b/a_fold"/>
</dbReference>
<protein>
    <submittedName>
        <fullName evidence="4">3'-phosphoadenosine 5'-phosphosulfate sulfotransferase (PAPS reductase)/FAD synthetase</fullName>
    </submittedName>
</protein>
<evidence type="ECO:0000259" key="2">
    <source>
        <dbReference type="Pfam" id="PF01507"/>
    </source>
</evidence>
<comment type="caution">
    <text evidence="4">The sequence shown here is derived from an EMBL/GenBank/DDBJ whole genome shotgun (WGS) entry which is preliminary data.</text>
</comment>
<dbReference type="Proteomes" id="UP000292564">
    <property type="component" value="Unassembled WGS sequence"/>
</dbReference>
<dbReference type="SUPFAM" id="SSF52402">
    <property type="entry name" value="Adenine nucleotide alpha hydrolases-like"/>
    <property type="match status" value="1"/>
</dbReference>
<evidence type="ECO:0000259" key="3">
    <source>
        <dbReference type="Pfam" id="PF21818"/>
    </source>
</evidence>
<dbReference type="GO" id="GO:0016740">
    <property type="term" value="F:transferase activity"/>
    <property type="evidence" value="ECO:0007669"/>
    <property type="project" value="UniProtKB-KW"/>
</dbReference>
<feature type="domain" description="Phosphoadenosine phosphosulphate reductase" evidence="2">
    <location>
        <begin position="679"/>
        <end position="909"/>
    </location>
</feature>
<dbReference type="OrthoDB" id="7574889at2"/>
<accession>A0A4Q7Z801</accession>
<evidence type="ECO:0000313" key="4">
    <source>
        <dbReference type="EMBL" id="RZU46568.1"/>
    </source>
</evidence>
<evidence type="ECO:0000313" key="5">
    <source>
        <dbReference type="Proteomes" id="UP000292564"/>
    </source>
</evidence>
<dbReference type="InterPro" id="IPR049251">
    <property type="entry name" value="DUF6884"/>
</dbReference>
<evidence type="ECO:0000256" key="1">
    <source>
        <dbReference type="SAM" id="Coils"/>
    </source>
</evidence>
<feature type="coiled-coil region" evidence="1">
    <location>
        <begin position="740"/>
        <end position="767"/>
    </location>
</feature>
<keyword evidence="5" id="KW-1185">Reference proteome</keyword>
<feature type="domain" description="DUF6884" evidence="3">
    <location>
        <begin position="252"/>
        <end position="361"/>
    </location>
</feature>
<dbReference type="AlphaFoldDB" id="A0A4Q7Z801"/>
<gene>
    <name evidence="4" type="ORF">EV385_6642</name>
</gene>
<sequence length="971" mass="103475">MSTTGKKCPDTRVALTDWMFVLAKPLRGTARGSLHVVSWHRPAAALCDVEVVDVAPTGRGDDTQWFTTTVDAQGPAFRAGHAQVAAATQATCRRCRSILRCLPVREFPLVVQHTVALADNDRIDAERAEAARLAKRLRARLAAFDADQRTAAAELAESYRQAADLLAAAPVPAVPARTTWAAAGRPETLVWFGRDIDPGKPLLVTVNEYGNRLYDARTGQQVAHYGSDCPQWYAPAPAAPAGELPTAAPSPVVIVPCGSRKRPGRVRAAEKYIGPYARSARLAGEAVAERTGARIITLSARYGLLDDDDLVDDYDLTMGDVGSVTAGRIAEQAARLGITDSLVTVIAGKAYADVVSAVWPHAVRALDGCTSYGNQRARMGHIARGDWSPPAPVGATAAPALFGAELVAPADVTLAAAGDLERGDVLAPGTFDAQHADPVLVIASARPVDQPDGRRRVSLIVRPLPFAGRSRHVIVWADAGVEVVGRDSGSGNDWIHPPAEDAEILHGPALSWPRLLTATELRAGDVCAPGAFGPWNRTDTITVVTDPTYCDTVAGVRSYDIGTRVNRPSGPGPVRHGALRADSYIAVLERPTAIEAPGPAAELAAAATTQPLTPMGEAEDQPVPQRELVPAAADCGAKSAGGDFRSRILCLVRHGDTLTGAAGLVDPVNLHDYDVVLINISAGKDSMAQLVAVVELARTQDYDLGRIIAVHCDLGRVEWAGTAELAEEHAHAMGVSFLRLANKVDLLEQVRQRKRNLVRKAGELRKAAEAALAAGNLDVARDLEAQSDKKAAAPAWFSSAARYCTKSQKTGEVEKLMTALAKLWREAGNTDRPVRILNTLGIRADESAARALKKPFGPDSATNTRRTVTRWLPIFDWSETQVWATIRASGLRVHGAYQIGMSRLSCALCVLGSRQDLVTAARANRDLVDEYAVVEDDVEATFQNATSIRQIAAEADRLGPLELPAPASIDV</sequence>